<proteinExistence type="predicted"/>
<reference evidence="1" key="1">
    <citation type="submission" date="2019-03" db="EMBL/GenBank/DDBJ databases">
        <authorList>
            <person name="Mank J."/>
            <person name="Almeida P."/>
        </authorList>
    </citation>
    <scope>NUCLEOTIDE SEQUENCE</scope>
    <source>
        <strain evidence="1">78183</strain>
    </source>
</reference>
<dbReference type="AlphaFoldDB" id="A0A6N2M1F3"/>
<gene>
    <name evidence="1" type="ORF">SVIM_LOCUS304001</name>
</gene>
<dbReference type="EMBL" id="CAADRP010001663">
    <property type="protein sequence ID" value="VFU47428.1"/>
    <property type="molecule type" value="Genomic_DNA"/>
</dbReference>
<protein>
    <submittedName>
        <fullName evidence="1">Uncharacterized protein</fullName>
    </submittedName>
</protein>
<organism evidence="1">
    <name type="scientific">Salix viminalis</name>
    <name type="common">Common osier</name>
    <name type="synonym">Basket willow</name>
    <dbReference type="NCBI Taxonomy" id="40686"/>
    <lineage>
        <taxon>Eukaryota</taxon>
        <taxon>Viridiplantae</taxon>
        <taxon>Streptophyta</taxon>
        <taxon>Embryophyta</taxon>
        <taxon>Tracheophyta</taxon>
        <taxon>Spermatophyta</taxon>
        <taxon>Magnoliopsida</taxon>
        <taxon>eudicotyledons</taxon>
        <taxon>Gunneridae</taxon>
        <taxon>Pentapetalae</taxon>
        <taxon>rosids</taxon>
        <taxon>fabids</taxon>
        <taxon>Malpighiales</taxon>
        <taxon>Salicaceae</taxon>
        <taxon>Saliceae</taxon>
        <taxon>Salix</taxon>
    </lineage>
</organism>
<sequence>MPLPLIKFTSTRCLLIPISAVKTSVLPCTPPCKYSSALIAVGDDCLVNDGRALSFRYICHRPPGNTLFQPSQPLA</sequence>
<name>A0A6N2M1F3_SALVM</name>
<evidence type="ECO:0000313" key="1">
    <source>
        <dbReference type="EMBL" id="VFU47428.1"/>
    </source>
</evidence>
<accession>A0A6N2M1F3</accession>